<reference evidence="1 2" key="1">
    <citation type="journal article" date="2020" name="Nature">
        <title>Six reference-quality genomes reveal evolution of bat adaptations.</title>
        <authorList>
            <person name="Jebb D."/>
            <person name="Huang Z."/>
            <person name="Pippel M."/>
            <person name="Hughes G.M."/>
            <person name="Lavrichenko K."/>
            <person name="Devanna P."/>
            <person name="Winkler S."/>
            <person name="Jermiin L.S."/>
            <person name="Skirmuntt E.C."/>
            <person name="Katzourakis A."/>
            <person name="Burkitt-Gray L."/>
            <person name="Ray D.A."/>
            <person name="Sullivan K.A.M."/>
            <person name="Roscito J.G."/>
            <person name="Kirilenko B.M."/>
            <person name="Davalos L.M."/>
            <person name="Corthals A.P."/>
            <person name="Power M.L."/>
            <person name="Jones G."/>
            <person name="Ransome R.D."/>
            <person name="Dechmann D.K.N."/>
            <person name="Locatelli A.G."/>
            <person name="Puechmaille S.J."/>
            <person name="Fedrigo O."/>
            <person name="Jarvis E.D."/>
            <person name="Hiller M."/>
            <person name="Vernes S.C."/>
            <person name="Myers E.W."/>
            <person name="Teeling E.C."/>
        </authorList>
    </citation>
    <scope>NUCLEOTIDE SEQUENCE [LARGE SCALE GENOMIC DNA]</scope>
    <source>
        <strain evidence="1">MRouAeg1</strain>
        <tissue evidence="1">Muscle</tissue>
    </source>
</reference>
<proteinExistence type="predicted"/>
<dbReference type="Proteomes" id="UP000593571">
    <property type="component" value="Unassembled WGS sequence"/>
</dbReference>
<dbReference type="AlphaFoldDB" id="A0A7J8FID1"/>
<protein>
    <submittedName>
        <fullName evidence="1">Uncharacterized protein</fullName>
    </submittedName>
</protein>
<sequence length="147" mass="15965">MLLTLIIAHNHEINMIVSPIFHIHSLNKHYLNACPKPATSLGTKKHTLISTYIPYVIYPIYLCMFKGSLSLKIKILEAVSDSIELSFPLQGPSTTFVNGRLSSFSYLPSGLGSHSSMRQALPLINGSVSGKLVLYFVLCSGASVKGG</sequence>
<keyword evidence="2" id="KW-1185">Reference proteome</keyword>
<comment type="caution">
    <text evidence="1">The sequence shown here is derived from an EMBL/GenBank/DDBJ whole genome shotgun (WGS) entry which is preliminary data.</text>
</comment>
<name>A0A7J8FID1_ROUAE</name>
<organism evidence="1 2">
    <name type="scientific">Rousettus aegyptiacus</name>
    <name type="common">Egyptian fruit bat</name>
    <name type="synonym">Pteropus aegyptiacus</name>
    <dbReference type="NCBI Taxonomy" id="9407"/>
    <lineage>
        <taxon>Eukaryota</taxon>
        <taxon>Metazoa</taxon>
        <taxon>Chordata</taxon>
        <taxon>Craniata</taxon>
        <taxon>Vertebrata</taxon>
        <taxon>Euteleostomi</taxon>
        <taxon>Mammalia</taxon>
        <taxon>Eutheria</taxon>
        <taxon>Laurasiatheria</taxon>
        <taxon>Chiroptera</taxon>
        <taxon>Yinpterochiroptera</taxon>
        <taxon>Pteropodoidea</taxon>
        <taxon>Pteropodidae</taxon>
        <taxon>Rousettinae</taxon>
        <taxon>Rousettus</taxon>
    </lineage>
</organism>
<evidence type="ECO:0000313" key="1">
    <source>
        <dbReference type="EMBL" id="KAF6447513.1"/>
    </source>
</evidence>
<dbReference type="EMBL" id="JACASE010000007">
    <property type="protein sequence ID" value="KAF6447513.1"/>
    <property type="molecule type" value="Genomic_DNA"/>
</dbReference>
<evidence type="ECO:0000313" key="2">
    <source>
        <dbReference type="Proteomes" id="UP000593571"/>
    </source>
</evidence>
<gene>
    <name evidence="1" type="ORF">HJG63_011955</name>
</gene>
<accession>A0A7J8FID1</accession>